<reference evidence="2 3" key="1">
    <citation type="submission" date="2021-06" db="EMBL/GenBank/DDBJ databases">
        <title>Caerostris extrusa draft genome.</title>
        <authorList>
            <person name="Kono N."/>
            <person name="Arakawa K."/>
        </authorList>
    </citation>
    <scope>NUCLEOTIDE SEQUENCE [LARGE SCALE GENOMIC DNA]</scope>
</reference>
<feature type="region of interest" description="Disordered" evidence="1">
    <location>
        <begin position="1"/>
        <end position="47"/>
    </location>
</feature>
<evidence type="ECO:0000313" key="3">
    <source>
        <dbReference type="Proteomes" id="UP001054945"/>
    </source>
</evidence>
<evidence type="ECO:0000256" key="1">
    <source>
        <dbReference type="SAM" id="MobiDB-lite"/>
    </source>
</evidence>
<protein>
    <submittedName>
        <fullName evidence="2">Uncharacterized protein</fullName>
    </submittedName>
</protein>
<gene>
    <name evidence="2" type="ORF">CEXT_71701</name>
</gene>
<organism evidence="2 3">
    <name type="scientific">Caerostris extrusa</name>
    <name type="common">Bark spider</name>
    <name type="synonym">Caerostris bankana</name>
    <dbReference type="NCBI Taxonomy" id="172846"/>
    <lineage>
        <taxon>Eukaryota</taxon>
        <taxon>Metazoa</taxon>
        <taxon>Ecdysozoa</taxon>
        <taxon>Arthropoda</taxon>
        <taxon>Chelicerata</taxon>
        <taxon>Arachnida</taxon>
        <taxon>Araneae</taxon>
        <taxon>Araneomorphae</taxon>
        <taxon>Entelegynae</taxon>
        <taxon>Araneoidea</taxon>
        <taxon>Araneidae</taxon>
        <taxon>Caerostris</taxon>
    </lineage>
</organism>
<keyword evidence="3" id="KW-1185">Reference proteome</keyword>
<comment type="caution">
    <text evidence="2">The sequence shown here is derived from an EMBL/GenBank/DDBJ whole genome shotgun (WGS) entry which is preliminary data.</text>
</comment>
<evidence type="ECO:0000313" key="2">
    <source>
        <dbReference type="EMBL" id="GIX89026.1"/>
    </source>
</evidence>
<dbReference type="EMBL" id="BPLR01021383">
    <property type="protein sequence ID" value="GIX89026.1"/>
    <property type="molecule type" value="Genomic_DNA"/>
</dbReference>
<proteinExistence type="predicted"/>
<accession>A0AAV4NW88</accession>
<dbReference type="AlphaFoldDB" id="A0AAV4NW88"/>
<name>A0AAV4NW88_CAEEX</name>
<dbReference type="Proteomes" id="UP001054945">
    <property type="component" value="Unassembled WGS sequence"/>
</dbReference>
<sequence>MHPSLPTRAVIVSDARGRESNPEGCNLGDQWESSGDTPVTHPVLRTGRPRCRSSKNLWSEDTAIVCSDLFGRKL</sequence>